<name>A0ABU6FRV9_9PROT</name>
<sequence length="266" mass="29652">MQAGISIGGEEAVDESPKATIQLGQLMRQLAEGKPSVLLLVDEVQMLADEKQFGPLVAALRSALDAHRDRIKAIFTGSSQDGLRLMFQKEKAPLYQFSQQLPFPALERAFVEHLLTTYTHITKWKLDADKAWQAFEELDRVPLYFRSLMERLVLSASTDIPQALMQIHAEREDSAGYQAKWNALNPLDRAVLIQAADNGKIYGKEQREYISAYLGIPGGAMPIPTVQQAVKRLTTQGLVTRTGDRGAYAIEDPAFSAWMRANHTQP</sequence>
<dbReference type="Proteomes" id="UP001308776">
    <property type="component" value="Unassembled WGS sequence"/>
</dbReference>
<accession>A0ABU6FRV9</accession>
<organism evidence="1 2">
    <name type="scientific">Acidithiobacillus ferriphilus</name>
    <dbReference type="NCBI Taxonomy" id="1689834"/>
    <lineage>
        <taxon>Bacteria</taxon>
        <taxon>Pseudomonadati</taxon>
        <taxon>Pseudomonadota</taxon>
        <taxon>Acidithiobacillia</taxon>
        <taxon>Acidithiobacillales</taxon>
        <taxon>Acidithiobacillaceae</taxon>
        <taxon>Acidithiobacillus</taxon>
    </lineage>
</organism>
<dbReference type="EMBL" id="JAQGFR010000122">
    <property type="protein sequence ID" value="MEB8513516.1"/>
    <property type="molecule type" value="Genomic_DNA"/>
</dbReference>
<dbReference type="RefSeq" id="WP_196762788.1">
    <property type="nucleotide sequence ID" value="NZ_JAQGFK010000173.1"/>
</dbReference>
<dbReference type="Gene3D" id="3.40.50.300">
    <property type="entry name" value="P-loop containing nucleotide triphosphate hydrolases"/>
    <property type="match status" value="1"/>
</dbReference>
<dbReference type="PANTHER" id="PTHR34301">
    <property type="entry name" value="DNA-BINDING PROTEIN-RELATED"/>
    <property type="match status" value="1"/>
</dbReference>
<comment type="caution">
    <text evidence="1">The sequence shown here is derived from an EMBL/GenBank/DDBJ whole genome shotgun (WGS) entry which is preliminary data.</text>
</comment>
<dbReference type="PANTHER" id="PTHR34301:SF8">
    <property type="entry name" value="ATPASE DOMAIN-CONTAINING PROTEIN"/>
    <property type="match status" value="1"/>
</dbReference>
<gene>
    <name evidence="1" type="ORF">OW717_05615</name>
</gene>
<evidence type="ECO:0008006" key="3">
    <source>
        <dbReference type="Google" id="ProtNLM"/>
    </source>
</evidence>
<proteinExistence type="predicted"/>
<evidence type="ECO:0000313" key="2">
    <source>
        <dbReference type="Proteomes" id="UP001308776"/>
    </source>
</evidence>
<keyword evidence="2" id="KW-1185">Reference proteome</keyword>
<protein>
    <recommendedName>
        <fullName evidence="3">ATPase</fullName>
    </recommendedName>
</protein>
<evidence type="ECO:0000313" key="1">
    <source>
        <dbReference type="EMBL" id="MEB8513516.1"/>
    </source>
</evidence>
<dbReference type="SUPFAM" id="SSF52540">
    <property type="entry name" value="P-loop containing nucleoside triphosphate hydrolases"/>
    <property type="match status" value="1"/>
</dbReference>
<reference evidence="1 2" key="1">
    <citation type="submission" date="2022-11" db="EMBL/GenBank/DDBJ databases">
        <title>Comparative genomics analysis of Acidithiobacillus ferriphilus.</title>
        <authorList>
            <person name="Ma L."/>
        </authorList>
    </citation>
    <scope>NUCLEOTIDE SEQUENCE [LARGE SCALE GENOMIC DNA]</scope>
    <source>
        <strain evidence="1 2">DY15</strain>
    </source>
</reference>
<dbReference type="InterPro" id="IPR027417">
    <property type="entry name" value="P-loop_NTPase"/>
</dbReference>